<sequence>MSETKRITLYGAIDSPFPHRVRLALEEAGATYDIIWISLIYDKPEWYEQKVNVGVGKVPYLVYGGPKLNPGDAPSPETVQVSESLVINEFLADIFPDAHLLPTDPALRAKARLFAQYVDAKFLPAFAGFVFGLGTPVEGLLAAIEGLQRMLPAEGFAVGEWSIADAAAMPLLMRLNQVLELKPSMIKRDAAAQVVEALASPRFARIHKYTADNVARPSMAKTWDRVRLVYSCGELHDAQRRSALVQAAIDAETTKRIERLMKTGKLNSDLTIPVPVQP</sequence>
<evidence type="ECO:0000259" key="1">
    <source>
        <dbReference type="PROSITE" id="PS50404"/>
    </source>
</evidence>
<dbReference type="AlphaFoldDB" id="A0A5C3P6J8"/>
<dbReference type="PANTHER" id="PTHR43968">
    <property type="match status" value="1"/>
</dbReference>
<organism evidence="2 3">
    <name type="scientific">Polyporus arcularius HHB13444</name>
    <dbReference type="NCBI Taxonomy" id="1314778"/>
    <lineage>
        <taxon>Eukaryota</taxon>
        <taxon>Fungi</taxon>
        <taxon>Dikarya</taxon>
        <taxon>Basidiomycota</taxon>
        <taxon>Agaricomycotina</taxon>
        <taxon>Agaricomycetes</taxon>
        <taxon>Polyporales</taxon>
        <taxon>Polyporaceae</taxon>
        <taxon>Polyporus</taxon>
    </lineage>
</organism>
<dbReference type="InterPro" id="IPR004045">
    <property type="entry name" value="Glutathione_S-Trfase_N"/>
</dbReference>
<accession>A0A5C3P6J8</accession>
<gene>
    <name evidence="2" type="ORF">K466DRAFT_526182</name>
</gene>
<dbReference type="InParanoid" id="A0A5C3P6J8"/>
<dbReference type="EMBL" id="ML211264">
    <property type="protein sequence ID" value="TFK85265.1"/>
    <property type="molecule type" value="Genomic_DNA"/>
</dbReference>
<dbReference type="STRING" id="1314778.A0A5C3P6J8"/>
<dbReference type="SUPFAM" id="SSF52833">
    <property type="entry name" value="Thioredoxin-like"/>
    <property type="match status" value="1"/>
</dbReference>
<dbReference type="SUPFAM" id="SSF47616">
    <property type="entry name" value="GST C-terminal domain-like"/>
    <property type="match status" value="1"/>
</dbReference>
<dbReference type="SFLD" id="SFLDG00358">
    <property type="entry name" value="Main_(cytGST)"/>
    <property type="match status" value="1"/>
</dbReference>
<dbReference type="GO" id="GO:0005737">
    <property type="term" value="C:cytoplasm"/>
    <property type="evidence" value="ECO:0007669"/>
    <property type="project" value="TreeGrafter"/>
</dbReference>
<dbReference type="PANTHER" id="PTHR43968:SF6">
    <property type="entry name" value="GLUTATHIONE S-TRANSFERASE OMEGA"/>
    <property type="match status" value="1"/>
</dbReference>
<evidence type="ECO:0000313" key="2">
    <source>
        <dbReference type="EMBL" id="TFK85265.1"/>
    </source>
</evidence>
<dbReference type="InterPro" id="IPR036249">
    <property type="entry name" value="Thioredoxin-like_sf"/>
</dbReference>
<dbReference type="Gene3D" id="1.20.1050.10">
    <property type="match status" value="1"/>
</dbReference>
<dbReference type="CDD" id="cd00570">
    <property type="entry name" value="GST_N_family"/>
    <property type="match status" value="1"/>
</dbReference>
<feature type="domain" description="GST N-terminal" evidence="1">
    <location>
        <begin position="5"/>
        <end position="99"/>
    </location>
</feature>
<dbReference type="InterPro" id="IPR040079">
    <property type="entry name" value="Glutathione_S-Trfase"/>
</dbReference>
<proteinExistence type="predicted"/>
<keyword evidence="3" id="KW-1185">Reference proteome</keyword>
<dbReference type="Gene3D" id="3.40.30.10">
    <property type="entry name" value="Glutaredoxin"/>
    <property type="match status" value="1"/>
</dbReference>
<dbReference type="CDD" id="cd00299">
    <property type="entry name" value="GST_C_family"/>
    <property type="match status" value="1"/>
</dbReference>
<name>A0A5C3P6J8_9APHY</name>
<dbReference type="Pfam" id="PF13409">
    <property type="entry name" value="GST_N_2"/>
    <property type="match status" value="1"/>
</dbReference>
<reference evidence="2 3" key="1">
    <citation type="journal article" date="2019" name="Nat. Ecol. Evol.">
        <title>Megaphylogeny resolves global patterns of mushroom evolution.</title>
        <authorList>
            <person name="Varga T."/>
            <person name="Krizsan K."/>
            <person name="Foldi C."/>
            <person name="Dima B."/>
            <person name="Sanchez-Garcia M."/>
            <person name="Sanchez-Ramirez S."/>
            <person name="Szollosi G.J."/>
            <person name="Szarkandi J.G."/>
            <person name="Papp V."/>
            <person name="Albert L."/>
            <person name="Andreopoulos W."/>
            <person name="Angelini C."/>
            <person name="Antonin V."/>
            <person name="Barry K.W."/>
            <person name="Bougher N.L."/>
            <person name="Buchanan P."/>
            <person name="Buyck B."/>
            <person name="Bense V."/>
            <person name="Catcheside P."/>
            <person name="Chovatia M."/>
            <person name="Cooper J."/>
            <person name="Damon W."/>
            <person name="Desjardin D."/>
            <person name="Finy P."/>
            <person name="Geml J."/>
            <person name="Haridas S."/>
            <person name="Hughes K."/>
            <person name="Justo A."/>
            <person name="Karasinski D."/>
            <person name="Kautmanova I."/>
            <person name="Kiss B."/>
            <person name="Kocsube S."/>
            <person name="Kotiranta H."/>
            <person name="LaButti K.M."/>
            <person name="Lechner B.E."/>
            <person name="Liimatainen K."/>
            <person name="Lipzen A."/>
            <person name="Lukacs Z."/>
            <person name="Mihaltcheva S."/>
            <person name="Morgado L.N."/>
            <person name="Niskanen T."/>
            <person name="Noordeloos M.E."/>
            <person name="Ohm R.A."/>
            <person name="Ortiz-Santana B."/>
            <person name="Ovrebo C."/>
            <person name="Racz N."/>
            <person name="Riley R."/>
            <person name="Savchenko A."/>
            <person name="Shiryaev A."/>
            <person name="Soop K."/>
            <person name="Spirin V."/>
            <person name="Szebenyi C."/>
            <person name="Tomsovsky M."/>
            <person name="Tulloss R.E."/>
            <person name="Uehling J."/>
            <person name="Grigoriev I.V."/>
            <person name="Vagvolgyi C."/>
            <person name="Papp T."/>
            <person name="Martin F.M."/>
            <person name="Miettinen O."/>
            <person name="Hibbett D.S."/>
            <person name="Nagy L.G."/>
        </authorList>
    </citation>
    <scope>NUCLEOTIDE SEQUENCE [LARGE SCALE GENOMIC DNA]</scope>
    <source>
        <strain evidence="2 3">HHB13444</strain>
    </source>
</reference>
<dbReference type="InterPro" id="IPR050983">
    <property type="entry name" value="GST_Omega/HSP26"/>
</dbReference>
<dbReference type="InterPro" id="IPR036282">
    <property type="entry name" value="Glutathione-S-Trfase_C_sf"/>
</dbReference>
<dbReference type="SFLD" id="SFLDS00019">
    <property type="entry name" value="Glutathione_Transferase_(cytos"/>
    <property type="match status" value="1"/>
</dbReference>
<evidence type="ECO:0000313" key="3">
    <source>
        <dbReference type="Proteomes" id="UP000308197"/>
    </source>
</evidence>
<dbReference type="PROSITE" id="PS50404">
    <property type="entry name" value="GST_NTER"/>
    <property type="match status" value="1"/>
</dbReference>
<protein>
    <recommendedName>
        <fullName evidence="1">GST N-terminal domain-containing protein</fullName>
    </recommendedName>
</protein>
<dbReference type="Proteomes" id="UP000308197">
    <property type="component" value="Unassembled WGS sequence"/>
</dbReference>